<comment type="caution">
    <text evidence="2">The sequence shown here is derived from an EMBL/GenBank/DDBJ whole genome shotgun (WGS) entry which is preliminary data.</text>
</comment>
<dbReference type="EMBL" id="JAUEPU010000008">
    <property type="protein sequence ID" value="KAK0500036.1"/>
    <property type="molecule type" value="Genomic_DNA"/>
</dbReference>
<dbReference type="Proteomes" id="UP001175228">
    <property type="component" value="Unassembled WGS sequence"/>
</dbReference>
<reference evidence="2" key="1">
    <citation type="submission" date="2023-06" db="EMBL/GenBank/DDBJ databases">
        <authorList>
            <consortium name="Lawrence Berkeley National Laboratory"/>
            <person name="Ahrendt S."/>
            <person name="Sahu N."/>
            <person name="Indic B."/>
            <person name="Wong-Bajracharya J."/>
            <person name="Merenyi Z."/>
            <person name="Ke H.-M."/>
            <person name="Monk M."/>
            <person name="Kocsube S."/>
            <person name="Drula E."/>
            <person name="Lipzen A."/>
            <person name="Balint B."/>
            <person name="Henrissat B."/>
            <person name="Andreopoulos B."/>
            <person name="Martin F.M."/>
            <person name="Harder C.B."/>
            <person name="Rigling D."/>
            <person name="Ford K.L."/>
            <person name="Foster G.D."/>
            <person name="Pangilinan J."/>
            <person name="Papanicolaou A."/>
            <person name="Barry K."/>
            <person name="LaButti K."/>
            <person name="Viragh M."/>
            <person name="Koriabine M."/>
            <person name="Yan M."/>
            <person name="Riley R."/>
            <person name="Champramary S."/>
            <person name="Plett K.L."/>
            <person name="Tsai I.J."/>
            <person name="Slot J."/>
            <person name="Sipos G."/>
            <person name="Plett J."/>
            <person name="Nagy L.G."/>
            <person name="Grigoriev I.V."/>
        </authorList>
    </citation>
    <scope>NUCLEOTIDE SEQUENCE</scope>
    <source>
        <strain evidence="2">HWK02</strain>
    </source>
</reference>
<evidence type="ECO:0000256" key="1">
    <source>
        <dbReference type="SAM" id="MobiDB-lite"/>
    </source>
</evidence>
<feature type="region of interest" description="Disordered" evidence="1">
    <location>
        <begin position="52"/>
        <end position="114"/>
    </location>
</feature>
<name>A0AA39TT88_9AGAR</name>
<feature type="compositionally biased region" description="Polar residues" evidence="1">
    <location>
        <begin position="128"/>
        <end position="150"/>
    </location>
</feature>
<evidence type="ECO:0000313" key="3">
    <source>
        <dbReference type="Proteomes" id="UP001175228"/>
    </source>
</evidence>
<feature type="compositionally biased region" description="Polar residues" evidence="1">
    <location>
        <begin position="64"/>
        <end position="75"/>
    </location>
</feature>
<feature type="compositionally biased region" description="Low complexity" evidence="1">
    <location>
        <begin position="104"/>
        <end position="114"/>
    </location>
</feature>
<protein>
    <submittedName>
        <fullName evidence="2">Uncharacterized protein</fullName>
    </submittedName>
</protein>
<feature type="compositionally biased region" description="Polar residues" evidence="1">
    <location>
        <begin position="254"/>
        <end position="263"/>
    </location>
</feature>
<feature type="region of interest" description="Disordered" evidence="1">
    <location>
        <begin position="128"/>
        <end position="155"/>
    </location>
</feature>
<proteinExistence type="predicted"/>
<feature type="compositionally biased region" description="Low complexity" evidence="1">
    <location>
        <begin position="211"/>
        <end position="222"/>
    </location>
</feature>
<feature type="region of interest" description="Disordered" evidence="1">
    <location>
        <begin position="211"/>
        <end position="292"/>
    </location>
</feature>
<feature type="compositionally biased region" description="Polar residues" evidence="1">
    <location>
        <begin position="273"/>
        <end position="284"/>
    </location>
</feature>
<accession>A0AA39TT88</accession>
<gene>
    <name evidence="2" type="ORF">EDD18DRAFT_811918</name>
</gene>
<sequence>MTRQPVHLMPGHPFLLRPLLNRHLLGFLKSRLLSPPTPRSKHAKGFSFLSFSSSEDHEHPVPESGNSPTTELVCQTPTPPTPTTPKPTIRMQPTPPPVIPIPSTPTSQSRSSISPTLLTDAHLRALTPSPTFTEGSNTSTSLVTPTNLSPISRPPSFLAARPVVKSKSQSFLGIDTDETTLGQSLSAPSSPVNHRPTSWIVSSDIATRPSLRSSSSFTLSSPPTSPTRPPSTFSSQGRKSKAKALLLLGIGDPSPSSAMQSGHNALPPMPPTRSKSQTNVSSSAGSGGVKRLWRALTLRKSGAGSGV</sequence>
<dbReference type="AlphaFoldDB" id="A0AA39TT88"/>
<feature type="compositionally biased region" description="Pro residues" evidence="1">
    <location>
        <begin position="93"/>
        <end position="103"/>
    </location>
</feature>
<keyword evidence="3" id="KW-1185">Reference proteome</keyword>
<evidence type="ECO:0000313" key="2">
    <source>
        <dbReference type="EMBL" id="KAK0500036.1"/>
    </source>
</evidence>
<organism evidence="2 3">
    <name type="scientific">Armillaria luteobubalina</name>
    <dbReference type="NCBI Taxonomy" id="153913"/>
    <lineage>
        <taxon>Eukaryota</taxon>
        <taxon>Fungi</taxon>
        <taxon>Dikarya</taxon>
        <taxon>Basidiomycota</taxon>
        <taxon>Agaricomycotina</taxon>
        <taxon>Agaricomycetes</taxon>
        <taxon>Agaricomycetidae</taxon>
        <taxon>Agaricales</taxon>
        <taxon>Marasmiineae</taxon>
        <taxon>Physalacriaceae</taxon>
        <taxon>Armillaria</taxon>
    </lineage>
</organism>